<evidence type="ECO:0000313" key="4">
    <source>
        <dbReference type="Proteomes" id="UP000594364"/>
    </source>
</evidence>
<sequence length="85" mass="9162">MEGPHAFFPMPAVKNPRHHNHGLNPREAREARGQVIWGRIAADRRGPGVRRVLQMALAGFSVGVALGLLTGLGAVAGFEVRCWAP</sequence>
<dbReference type="EMBL" id="CP031388">
    <property type="protein sequence ID" value="QPH06033.1"/>
    <property type="molecule type" value="Genomic_DNA"/>
</dbReference>
<feature type="region of interest" description="Disordered" evidence="1">
    <location>
        <begin position="1"/>
        <end position="23"/>
    </location>
</feature>
<keyword evidence="2" id="KW-0472">Membrane</keyword>
<accession>A0A7S9KV12</accession>
<evidence type="ECO:0000313" key="3">
    <source>
        <dbReference type="EMBL" id="QPH06033.1"/>
    </source>
</evidence>
<dbReference type="Proteomes" id="UP000594364">
    <property type="component" value="Chromosome 4"/>
</dbReference>
<keyword evidence="2" id="KW-0812">Transmembrane</keyword>
<evidence type="ECO:0000256" key="2">
    <source>
        <dbReference type="SAM" id="Phobius"/>
    </source>
</evidence>
<gene>
    <name evidence="3" type="ORF">C2857_004236</name>
</gene>
<dbReference type="AlphaFoldDB" id="A0A7S9KV12"/>
<organism evidence="3 4">
    <name type="scientific">Epichloe festucae (strain Fl1)</name>
    <dbReference type="NCBI Taxonomy" id="877507"/>
    <lineage>
        <taxon>Eukaryota</taxon>
        <taxon>Fungi</taxon>
        <taxon>Dikarya</taxon>
        <taxon>Ascomycota</taxon>
        <taxon>Pezizomycotina</taxon>
        <taxon>Sordariomycetes</taxon>
        <taxon>Hypocreomycetidae</taxon>
        <taxon>Hypocreales</taxon>
        <taxon>Clavicipitaceae</taxon>
        <taxon>Epichloe</taxon>
    </lineage>
</organism>
<keyword evidence="4" id="KW-1185">Reference proteome</keyword>
<proteinExistence type="predicted"/>
<keyword evidence="2" id="KW-1133">Transmembrane helix</keyword>
<reference evidence="3 4" key="1">
    <citation type="journal article" date="2018" name="PLoS Genet.">
        <title>Repeat elements organise 3D genome structure and mediate transcription in the filamentous fungus Epichloe festucae.</title>
        <authorList>
            <person name="Winter D.J."/>
            <person name="Ganley A.R.D."/>
            <person name="Young C.A."/>
            <person name="Liachko I."/>
            <person name="Schardl C.L."/>
            <person name="Dupont P.Y."/>
            <person name="Berry D."/>
            <person name="Ram A."/>
            <person name="Scott B."/>
            <person name="Cox M.P."/>
        </authorList>
    </citation>
    <scope>NUCLEOTIDE SEQUENCE [LARGE SCALE GENOMIC DNA]</scope>
    <source>
        <strain evidence="3 4">Fl1</strain>
    </source>
</reference>
<evidence type="ECO:0000256" key="1">
    <source>
        <dbReference type="SAM" id="MobiDB-lite"/>
    </source>
</evidence>
<name>A0A7S9KV12_EPIFF</name>
<protein>
    <submittedName>
        <fullName evidence="3">Uncharacterized protein</fullName>
    </submittedName>
</protein>
<feature type="transmembrane region" description="Helical" evidence="2">
    <location>
        <begin position="52"/>
        <end position="78"/>
    </location>
</feature>